<dbReference type="PANTHER" id="PTHR10270">
    <property type="entry name" value="SOX TRANSCRIPTION FACTOR"/>
    <property type="match status" value="1"/>
</dbReference>
<accession>A0A1F5LFK1</accession>
<feature type="region of interest" description="Disordered" evidence="5">
    <location>
        <begin position="277"/>
        <end position="425"/>
    </location>
</feature>
<dbReference type="SUPFAM" id="SSF47095">
    <property type="entry name" value="HMG-box"/>
    <property type="match status" value="1"/>
</dbReference>
<protein>
    <recommendedName>
        <fullName evidence="6">HMG box domain-containing protein</fullName>
    </recommendedName>
</protein>
<dbReference type="PROSITE" id="PS50118">
    <property type="entry name" value="HMG_BOX_2"/>
    <property type="match status" value="1"/>
</dbReference>
<dbReference type="GeneID" id="34577441"/>
<dbReference type="RefSeq" id="XP_022487431.1">
    <property type="nucleotide sequence ID" value="XM_022632707.1"/>
</dbReference>
<evidence type="ECO:0000256" key="3">
    <source>
        <dbReference type="ARBA" id="ARBA00023163"/>
    </source>
</evidence>
<feature type="compositionally biased region" description="Polar residues" evidence="5">
    <location>
        <begin position="282"/>
        <end position="311"/>
    </location>
</feature>
<dbReference type="FunFam" id="1.10.30.10:FF:000041">
    <property type="entry name" value="HMG box family protein"/>
    <property type="match status" value="1"/>
</dbReference>
<evidence type="ECO:0000313" key="8">
    <source>
        <dbReference type="Proteomes" id="UP000177622"/>
    </source>
</evidence>
<keyword evidence="3" id="KW-0804">Transcription</keyword>
<keyword evidence="8" id="KW-1185">Reference proteome</keyword>
<dbReference type="OrthoDB" id="6247875at2759"/>
<proteinExistence type="predicted"/>
<dbReference type="InterPro" id="IPR009071">
    <property type="entry name" value="HMG_box_dom"/>
</dbReference>
<dbReference type="EMBL" id="LXJU01000011">
    <property type="protein sequence ID" value="OGE51988.1"/>
    <property type="molecule type" value="Genomic_DNA"/>
</dbReference>
<dbReference type="Proteomes" id="UP000177622">
    <property type="component" value="Unassembled WGS sequence"/>
</dbReference>
<evidence type="ECO:0000256" key="4">
    <source>
        <dbReference type="PROSITE-ProRule" id="PRU00267"/>
    </source>
</evidence>
<evidence type="ECO:0000256" key="1">
    <source>
        <dbReference type="ARBA" id="ARBA00023015"/>
    </source>
</evidence>
<keyword evidence="2 4" id="KW-0238">DNA-binding</keyword>
<comment type="caution">
    <text evidence="7">The sequence shown here is derived from an EMBL/GenBank/DDBJ whole genome shotgun (WGS) entry which is preliminary data.</text>
</comment>
<feature type="compositionally biased region" description="Basic and acidic residues" evidence="5">
    <location>
        <begin position="325"/>
        <end position="340"/>
    </location>
</feature>
<feature type="compositionally biased region" description="Basic residues" evidence="5">
    <location>
        <begin position="350"/>
        <end position="361"/>
    </location>
</feature>
<dbReference type="SMART" id="SM00398">
    <property type="entry name" value="HMG"/>
    <property type="match status" value="1"/>
</dbReference>
<dbReference type="InterPro" id="IPR050140">
    <property type="entry name" value="SRY-related_HMG-box_TF-like"/>
</dbReference>
<dbReference type="GO" id="GO:0030154">
    <property type="term" value="P:cell differentiation"/>
    <property type="evidence" value="ECO:0007669"/>
    <property type="project" value="TreeGrafter"/>
</dbReference>
<reference evidence="7 8" key="1">
    <citation type="journal article" date="2016" name="Sci. Rep.">
        <title>Penicillium arizonense, a new, genome sequenced fungal species, reveals a high chemical diversity in secreted metabolites.</title>
        <authorList>
            <person name="Grijseels S."/>
            <person name="Nielsen J.C."/>
            <person name="Randelovic M."/>
            <person name="Nielsen J."/>
            <person name="Nielsen K.F."/>
            <person name="Workman M."/>
            <person name="Frisvad J.C."/>
        </authorList>
    </citation>
    <scope>NUCLEOTIDE SEQUENCE [LARGE SCALE GENOMIC DNA]</scope>
    <source>
        <strain evidence="7 8">CBS 141311</strain>
    </source>
</reference>
<evidence type="ECO:0000256" key="2">
    <source>
        <dbReference type="ARBA" id="ARBA00023125"/>
    </source>
</evidence>
<dbReference type="GO" id="GO:0001228">
    <property type="term" value="F:DNA-binding transcription activator activity, RNA polymerase II-specific"/>
    <property type="evidence" value="ECO:0007669"/>
    <property type="project" value="TreeGrafter"/>
</dbReference>
<dbReference type="Gene3D" id="1.10.30.10">
    <property type="entry name" value="High mobility group box domain"/>
    <property type="match status" value="1"/>
</dbReference>
<evidence type="ECO:0000256" key="5">
    <source>
        <dbReference type="SAM" id="MobiDB-lite"/>
    </source>
</evidence>
<dbReference type="InterPro" id="IPR036910">
    <property type="entry name" value="HMG_box_dom_sf"/>
</dbReference>
<feature type="DNA-binding region" description="HMG box" evidence="4">
    <location>
        <begin position="169"/>
        <end position="237"/>
    </location>
</feature>
<evidence type="ECO:0000313" key="7">
    <source>
        <dbReference type="EMBL" id="OGE51988.1"/>
    </source>
</evidence>
<name>A0A1F5LFK1_PENAI</name>
<organism evidence="7 8">
    <name type="scientific">Penicillium arizonense</name>
    <dbReference type="NCBI Taxonomy" id="1835702"/>
    <lineage>
        <taxon>Eukaryota</taxon>
        <taxon>Fungi</taxon>
        <taxon>Dikarya</taxon>
        <taxon>Ascomycota</taxon>
        <taxon>Pezizomycotina</taxon>
        <taxon>Eurotiomycetes</taxon>
        <taxon>Eurotiomycetidae</taxon>
        <taxon>Eurotiales</taxon>
        <taxon>Aspergillaceae</taxon>
        <taxon>Penicillium</taxon>
    </lineage>
</organism>
<gene>
    <name evidence="7" type="ORF">PENARI_c011G09585</name>
</gene>
<feature type="region of interest" description="Disordered" evidence="5">
    <location>
        <begin position="238"/>
        <end position="265"/>
    </location>
</feature>
<dbReference type="PANTHER" id="PTHR10270:SF320">
    <property type="entry name" value="BOX TRANSCRIPTIONAL REGULATOR, PUTATIVE (AFU_ORTHOLOGUE AFUA_4G10820)-RELATED"/>
    <property type="match status" value="1"/>
</dbReference>
<dbReference type="Pfam" id="PF00505">
    <property type="entry name" value="HMG_box"/>
    <property type="match status" value="1"/>
</dbReference>
<dbReference type="CDD" id="cd01389">
    <property type="entry name" value="HMG-box_ROX1-like"/>
    <property type="match status" value="1"/>
</dbReference>
<evidence type="ECO:0000259" key="6">
    <source>
        <dbReference type="PROSITE" id="PS50118"/>
    </source>
</evidence>
<keyword evidence="4" id="KW-0539">Nucleus</keyword>
<dbReference type="AlphaFoldDB" id="A0A1F5LFK1"/>
<feature type="domain" description="HMG box" evidence="6">
    <location>
        <begin position="169"/>
        <end position="237"/>
    </location>
</feature>
<dbReference type="GO" id="GO:0000978">
    <property type="term" value="F:RNA polymerase II cis-regulatory region sequence-specific DNA binding"/>
    <property type="evidence" value="ECO:0007669"/>
    <property type="project" value="TreeGrafter"/>
</dbReference>
<feature type="compositionally biased region" description="Low complexity" evidence="5">
    <location>
        <begin position="98"/>
        <end position="107"/>
    </location>
</feature>
<sequence>MSYDRVLPNPVALRYESAQVSLPRPSNLLDHKIMNDNLKSMARYPDGPVGDSVQYTDVRSNGVSQTHQHLSVLNGPVKPVGPMISTKELPLRDRSDRSSSSSASSSSPGKSQKEGAMQFCLCQPDPKIPRPRNGKSISSAPSDLGGKSFSIVSFDLERPGQICRTLVNMANVVKAFILYRQHYQAMVVAHNPGLANPEISKIIGEQWRSLSEDDKSKWKALAEEEKARHQQQYPDYRYQPRRYGRDGNARNAASGIGHNPTGSSTCNRCGGRLMNAPASPMTPFTPSSATAGSGYRSGSFSAASPHPNTIPRNREKDSYPVQKSVKMDQTDSRSRPRQWEENGGCSSDNKRRRISHAHAHPPAHAPFKPSLHSYRDRSPEAPMTPWSARPDMAPRHLPMLQPQRQYSSIPGTPHPDPSLKLPPLQTATTPIMAPMTPFPLEDTSVEATVMTIPFLNKIKVLAKISPPLVPSFREGIPPARGPVIAIDGQDPNLVQSAVEYLEILLKKESKYHVRAFDGPEIKAPRPTAADANQGQGQMGDATVDYLNTISAWHRISDEVVGFVKSVSRAGSVDAHSITTDEESGPNVSPRALIPKTANLQINSPAQSSDHGSEGSVVSAATTGSHYSVPIALVPRYQLTTADAFACSTPIGDSYAPLDHWQWMASLWRACVGPDITVYVRECGKEELDRMGAVEVRLQDARTVVLRKVIGRDLEDKVLRRMGFEIEDFLTHL</sequence>
<dbReference type="GO" id="GO:0000122">
    <property type="term" value="P:negative regulation of transcription by RNA polymerase II"/>
    <property type="evidence" value="ECO:0007669"/>
    <property type="project" value="TreeGrafter"/>
</dbReference>
<feature type="region of interest" description="Disordered" evidence="5">
    <location>
        <begin position="64"/>
        <end position="142"/>
    </location>
</feature>
<keyword evidence="1" id="KW-0805">Transcription regulation</keyword>
<dbReference type="GO" id="GO:0005634">
    <property type="term" value="C:nucleus"/>
    <property type="evidence" value="ECO:0007669"/>
    <property type="project" value="UniProtKB-UniRule"/>
</dbReference>
<dbReference type="STRING" id="1835702.A0A1F5LFK1"/>